<dbReference type="eggNOG" id="COG3451">
    <property type="taxonomic scope" value="Bacteria"/>
</dbReference>
<dbReference type="SUPFAM" id="SSF52540">
    <property type="entry name" value="P-loop containing nucleoside triphosphate hydrolases"/>
    <property type="match status" value="1"/>
</dbReference>
<organism evidence="2 3">
    <name type="scientific">Pontibacillus litoralis JSM 072002</name>
    <dbReference type="NCBI Taxonomy" id="1385512"/>
    <lineage>
        <taxon>Bacteria</taxon>
        <taxon>Bacillati</taxon>
        <taxon>Bacillota</taxon>
        <taxon>Bacilli</taxon>
        <taxon>Bacillales</taxon>
        <taxon>Bacillaceae</taxon>
        <taxon>Pontibacillus</taxon>
    </lineage>
</organism>
<feature type="domain" description="TraG P-loop" evidence="1">
    <location>
        <begin position="251"/>
        <end position="564"/>
    </location>
</feature>
<dbReference type="Gene3D" id="1.10.8.730">
    <property type="match status" value="1"/>
</dbReference>
<keyword evidence="3" id="KW-1185">Reference proteome</keyword>
<evidence type="ECO:0000259" key="1">
    <source>
        <dbReference type="Pfam" id="PF19044"/>
    </source>
</evidence>
<protein>
    <recommendedName>
        <fullName evidence="1">TraG P-loop domain-containing protein</fullName>
    </recommendedName>
</protein>
<dbReference type="EMBL" id="AVPG01000025">
    <property type="protein sequence ID" value="KGX85181.1"/>
    <property type="molecule type" value="Genomic_DNA"/>
</dbReference>
<evidence type="ECO:0000313" key="2">
    <source>
        <dbReference type="EMBL" id="KGX85181.1"/>
    </source>
</evidence>
<dbReference type="OrthoDB" id="9804380at2"/>
<evidence type="ECO:0000313" key="3">
    <source>
        <dbReference type="Proteomes" id="UP000030401"/>
    </source>
</evidence>
<reference evidence="2 3" key="1">
    <citation type="submission" date="2013-08" db="EMBL/GenBank/DDBJ databases">
        <authorList>
            <person name="Huang J."/>
            <person name="Wang G."/>
        </authorList>
    </citation>
    <scope>NUCLEOTIDE SEQUENCE [LARGE SCALE GENOMIC DNA]</scope>
    <source>
        <strain evidence="2 3">JSM 072002</strain>
    </source>
</reference>
<dbReference type="Proteomes" id="UP000030401">
    <property type="component" value="Unassembled WGS sequence"/>
</dbReference>
<dbReference type="InterPro" id="IPR043964">
    <property type="entry name" value="P-loop_TraG"/>
</dbReference>
<dbReference type="Pfam" id="PF19044">
    <property type="entry name" value="P-loop_TraG"/>
    <property type="match status" value="1"/>
</dbReference>
<dbReference type="RefSeq" id="WP_036835682.1">
    <property type="nucleotide sequence ID" value="NZ_AVPG01000025.1"/>
</dbReference>
<dbReference type="Gene3D" id="3.40.50.300">
    <property type="entry name" value="P-loop containing nucleotide triphosphate hydrolases"/>
    <property type="match status" value="1"/>
</dbReference>
<dbReference type="PANTHER" id="PTHR30121">
    <property type="entry name" value="UNCHARACTERIZED PROTEIN YJGR-RELATED"/>
    <property type="match status" value="1"/>
</dbReference>
<dbReference type="InterPro" id="IPR051162">
    <property type="entry name" value="T4SS_component"/>
</dbReference>
<dbReference type="AlphaFoldDB" id="A0A0A5FWL5"/>
<accession>A0A0A5FWL5</accession>
<dbReference type="CDD" id="cd01127">
    <property type="entry name" value="TrwB_TraG_TraD_VirD4"/>
    <property type="match status" value="1"/>
</dbReference>
<dbReference type="PANTHER" id="PTHR30121:SF6">
    <property type="entry name" value="SLR6007 PROTEIN"/>
    <property type="match status" value="1"/>
</dbReference>
<gene>
    <name evidence="2" type="ORF">N784_09805</name>
</gene>
<sequence>MNLLSLFGVKGKDNSKEKQQDQIKDLIDREVVESRHPFVFELNREYIAASGNYIKPYVILSYPSKPTGNWLSPLKRLKGNITITQHLEPANGEILVRHYNETVKNKEAELLKTLDYYRKEQIKKELATAKQQLAQTLDEKSAFIYLYTYILLQAQSESELRSLEEGLNRVLIKLNLKAISPYRKHEEAYFSSFPIAHNGLKEYTYSMTNTVSASSFFPFDDNEICDLTTTSTIEGINKETNSFVAIDYKDRSRTLNRNKVILGTSGVGKSTYIKSNILRKIAEGIDNIYIIDPENEYTGDVLKYGGTVIDLSSASSVRMNPFEIISQALDSDDDELLINQTRSLSSQEVDNLIRQKVNRLKGFHKVNMPDMDQVQLSIISNITMQIYHTFREKKDLDCMKHEDWPILEDLLNALQELEKTDPSKYELVERYCFILEDMVKGSSTMFNGYTNVDMSAKIISFNLKPLQTEKEMQAAAYLNTFSYLWELFTSDFSRSDELFCDEFHFLLKNQESADFFHQAYKRFRKYNAGATVTTQQIQDVLDAPKGIGEAIVGNSYTKVLFGFEPREVEQIINRLKINLSDKEVHFLKAKKQGEALIMYGAQRALMKVSLTEEELRVLNPKKYEEKTNKSFKELPNWSEKVLLSSNEVNQLTNELNRIGGF</sequence>
<name>A0A0A5FWL5_9BACI</name>
<comment type="caution">
    <text evidence="2">The sequence shown here is derived from an EMBL/GenBank/DDBJ whole genome shotgun (WGS) entry which is preliminary data.</text>
</comment>
<dbReference type="InterPro" id="IPR027417">
    <property type="entry name" value="P-loop_NTPase"/>
</dbReference>
<dbReference type="STRING" id="1385512.N784_09805"/>
<proteinExistence type="predicted"/>